<proteinExistence type="predicted"/>
<dbReference type="Proteomes" id="UP001499990">
    <property type="component" value="Unassembled WGS sequence"/>
</dbReference>
<dbReference type="CDD" id="cd11543">
    <property type="entry name" value="NTP-PPase_u6"/>
    <property type="match status" value="1"/>
</dbReference>
<reference evidence="3" key="1">
    <citation type="journal article" date="2019" name="Int. J. Syst. Evol. Microbiol.">
        <title>The Global Catalogue of Microorganisms (GCM) 10K type strain sequencing project: providing services to taxonomists for standard genome sequencing and annotation.</title>
        <authorList>
            <consortium name="The Broad Institute Genomics Platform"/>
            <consortium name="The Broad Institute Genome Sequencing Center for Infectious Disease"/>
            <person name="Wu L."/>
            <person name="Ma J."/>
        </authorList>
    </citation>
    <scope>NUCLEOTIDE SEQUENCE [LARGE SCALE GENOMIC DNA]</scope>
    <source>
        <strain evidence="3">JCM 9651</strain>
    </source>
</reference>
<name>A0ABP6S7B5_9ACTN</name>
<accession>A0ABP6S7B5</accession>
<evidence type="ECO:0000313" key="2">
    <source>
        <dbReference type="EMBL" id="GAA3369841.1"/>
    </source>
</evidence>
<dbReference type="SUPFAM" id="SSF101386">
    <property type="entry name" value="all-alpha NTP pyrophosphatases"/>
    <property type="match status" value="1"/>
</dbReference>
<protein>
    <recommendedName>
        <fullName evidence="1">NTP pyrophosphohydrolase MazG-like domain-containing protein</fullName>
    </recommendedName>
</protein>
<dbReference type="EMBL" id="BAAAYL010000001">
    <property type="protein sequence ID" value="GAA3369841.1"/>
    <property type="molecule type" value="Genomic_DNA"/>
</dbReference>
<keyword evidence="3" id="KW-1185">Reference proteome</keyword>
<sequence>MDAVDLGELQKRAIRIHDLYDELNRLERGRGWTREEFMLGFAGDVGDLAKLVMAEEGAREMPGGRAALEHELADCLWSVLILAYRYNIDLDDAFSRTMAELESAISARLAKNGSSA</sequence>
<organism evidence="2 3">
    <name type="scientific">Streptomyces sannanensis</name>
    <dbReference type="NCBI Taxonomy" id="285536"/>
    <lineage>
        <taxon>Bacteria</taxon>
        <taxon>Bacillati</taxon>
        <taxon>Actinomycetota</taxon>
        <taxon>Actinomycetes</taxon>
        <taxon>Kitasatosporales</taxon>
        <taxon>Streptomycetaceae</taxon>
        <taxon>Streptomyces</taxon>
    </lineage>
</organism>
<dbReference type="Gene3D" id="1.10.287.1080">
    <property type="entry name" value="MazG-like"/>
    <property type="match status" value="1"/>
</dbReference>
<dbReference type="Pfam" id="PF03819">
    <property type="entry name" value="MazG"/>
    <property type="match status" value="1"/>
</dbReference>
<comment type="caution">
    <text evidence="2">The sequence shown here is derived from an EMBL/GenBank/DDBJ whole genome shotgun (WGS) entry which is preliminary data.</text>
</comment>
<evidence type="ECO:0000259" key="1">
    <source>
        <dbReference type="Pfam" id="PF03819"/>
    </source>
</evidence>
<dbReference type="InterPro" id="IPR004518">
    <property type="entry name" value="MazG-like_dom"/>
</dbReference>
<feature type="domain" description="NTP pyrophosphohydrolase MazG-like" evidence="1">
    <location>
        <begin position="49"/>
        <end position="100"/>
    </location>
</feature>
<gene>
    <name evidence="2" type="ORF">GCM10020367_14110</name>
</gene>
<evidence type="ECO:0000313" key="3">
    <source>
        <dbReference type="Proteomes" id="UP001499990"/>
    </source>
</evidence>